<dbReference type="SUPFAM" id="SSF48498">
    <property type="entry name" value="Tetracyclin repressor-like, C-terminal domain"/>
    <property type="match status" value="1"/>
</dbReference>
<dbReference type="InterPro" id="IPR050109">
    <property type="entry name" value="HTH-type_TetR-like_transc_reg"/>
</dbReference>
<dbReference type="PRINTS" id="PR00455">
    <property type="entry name" value="HTHTETR"/>
</dbReference>
<feature type="domain" description="HTH tetR-type" evidence="5">
    <location>
        <begin position="24"/>
        <end position="84"/>
    </location>
</feature>
<dbReference type="PROSITE" id="PS50977">
    <property type="entry name" value="HTH_TETR_2"/>
    <property type="match status" value="1"/>
</dbReference>
<protein>
    <submittedName>
        <fullName evidence="6">CerR family C-terminal domain-containing protein</fullName>
    </submittedName>
</protein>
<dbReference type="PANTHER" id="PTHR30055:SF234">
    <property type="entry name" value="HTH-TYPE TRANSCRIPTIONAL REGULATOR BETI"/>
    <property type="match status" value="1"/>
</dbReference>
<dbReference type="SUPFAM" id="SSF46689">
    <property type="entry name" value="Homeodomain-like"/>
    <property type="match status" value="1"/>
</dbReference>
<keyword evidence="1" id="KW-0805">Transcription regulation</keyword>
<sequence length="248" mass="27096">MPSSSKQTGKQPAQNAPANYAIGHETRSALLDAATEVFLEHGFRSARVQDIAERASIRLSAINYHFGGKEGLYLAVLQQHADAAIEHLPLTPPDPGLPLKERFAFVVRALAYRMLDTTSPSRIGPLLVREVVSPTAALDVMFERFTKPQAQVLMGIVSEILSADGKSAATSDVLLRAMLSVVGQCMMYRVGMPLIERLNPAFLQREQWLDEVVTHVVEFSWAGLQFMAKQRSKVAAAGSAPKAKRKAS</sequence>
<evidence type="ECO:0000259" key="5">
    <source>
        <dbReference type="PROSITE" id="PS50977"/>
    </source>
</evidence>
<keyword evidence="2 4" id="KW-0238">DNA-binding</keyword>
<evidence type="ECO:0000256" key="4">
    <source>
        <dbReference type="PROSITE-ProRule" id="PRU00335"/>
    </source>
</evidence>
<proteinExistence type="predicted"/>
<comment type="caution">
    <text evidence="6">The sequence shown here is derived from an EMBL/GenBank/DDBJ whole genome shotgun (WGS) entry which is preliminary data.</text>
</comment>
<evidence type="ECO:0000313" key="6">
    <source>
        <dbReference type="EMBL" id="MEC5384804.1"/>
    </source>
</evidence>
<feature type="DNA-binding region" description="H-T-H motif" evidence="4">
    <location>
        <begin position="47"/>
        <end position="66"/>
    </location>
</feature>
<dbReference type="Proteomes" id="UP001331561">
    <property type="component" value="Unassembled WGS sequence"/>
</dbReference>
<keyword evidence="7" id="KW-1185">Reference proteome</keyword>
<keyword evidence="3" id="KW-0804">Transcription</keyword>
<dbReference type="Pfam" id="PF00440">
    <property type="entry name" value="TetR_N"/>
    <property type="match status" value="1"/>
</dbReference>
<name>A0ABU6JYP9_9RHOO</name>
<gene>
    <name evidence="6" type="ORF">VVD49_03670</name>
</gene>
<accession>A0ABU6JYP9</accession>
<dbReference type="RefSeq" id="WP_327597771.1">
    <property type="nucleotide sequence ID" value="NZ_JAYXHS010000001.1"/>
</dbReference>
<evidence type="ECO:0000256" key="2">
    <source>
        <dbReference type="ARBA" id="ARBA00023125"/>
    </source>
</evidence>
<dbReference type="InterPro" id="IPR009057">
    <property type="entry name" value="Homeodomain-like_sf"/>
</dbReference>
<evidence type="ECO:0000256" key="1">
    <source>
        <dbReference type="ARBA" id="ARBA00023015"/>
    </source>
</evidence>
<dbReference type="InterPro" id="IPR001647">
    <property type="entry name" value="HTH_TetR"/>
</dbReference>
<evidence type="ECO:0000313" key="7">
    <source>
        <dbReference type="Proteomes" id="UP001331561"/>
    </source>
</evidence>
<dbReference type="InterPro" id="IPR015292">
    <property type="entry name" value="Tscrpt_reg_YbiH_C"/>
</dbReference>
<reference evidence="6 7" key="1">
    <citation type="submission" date="2024-01" db="EMBL/GenBank/DDBJ databases">
        <title>Uliginosibacterium soil sp. nov.</title>
        <authorList>
            <person name="Lv Y."/>
        </authorList>
    </citation>
    <scope>NUCLEOTIDE SEQUENCE [LARGE SCALE GENOMIC DNA]</scope>
    <source>
        <strain evidence="6 7">H3</strain>
    </source>
</reference>
<dbReference type="PANTHER" id="PTHR30055">
    <property type="entry name" value="HTH-TYPE TRANSCRIPTIONAL REGULATOR RUTR"/>
    <property type="match status" value="1"/>
</dbReference>
<dbReference type="EMBL" id="JAYXHS010000001">
    <property type="protein sequence ID" value="MEC5384804.1"/>
    <property type="molecule type" value="Genomic_DNA"/>
</dbReference>
<dbReference type="InterPro" id="IPR036271">
    <property type="entry name" value="Tet_transcr_reg_TetR-rel_C_sf"/>
</dbReference>
<dbReference type="Gene3D" id="1.10.357.10">
    <property type="entry name" value="Tetracycline Repressor, domain 2"/>
    <property type="match status" value="1"/>
</dbReference>
<dbReference type="Gene3D" id="1.10.10.60">
    <property type="entry name" value="Homeodomain-like"/>
    <property type="match status" value="1"/>
</dbReference>
<evidence type="ECO:0000256" key="3">
    <source>
        <dbReference type="ARBA" id="ARBA00023163"/>
    </source>
</evidence>
<organism evidence="6 7">
    <name type="scientific">Uliginosibacterium silvisoli</name>
    <dbReference type="NCBI Taxonomy" id="3114758"/>
    <lineage>
        <taxon>Bacteria</taxon>
        <taxon>Pseudomonadati</taxon>
        <taxon>Pseudomonadota</taxon>
        <taxon>Betaproteobacteria</taxon>
        <taxon>Rhodocyclales</taxon>
        <taxon>Zoogloeaceae</taxon>
        <taxon>Uliginosibacterium</taxon>
    </lineage>
</organism>
<dbReference type="Pfam" id="PF09209">
    <property type="entry name" value="CecR_C"/>
    <property type="match status" value="1"/>
</dbReference>